<dbReference type="SUPFAM" id="SSF56954">
    <property type="entry name" value="Outer membrane efflux proteins (OEP)"/>
    <property type="match status" value="1"/>
</dbReference>
<organism evidence="2 3">
    <name type="scientific">Novosphingobium pentaromativorans US6-1</name>
    <dbReference type="NCBI Taxonomy" id="1088721"/>
    <lineage>
        <taxon>Bacteria</taxon>
        <taxon>Pseudomonadati</taxon>
        <taxon>Pseudomonadota</taxon>
        <taxon>Alphaproteobacteria</taxon>
        <taxon>Sphingomonadales</taxon>
        <taxon>Sphingomonadaceae</taxon>
        <taxon>Novosphingobium</taxon>
    </lineage>
</organism>
<dbReference type="eggNOG" id="COG1538">
    <property type="taxonomic scope" value="Bacteria"/>
</dbReference>
<keyword evidence="3" id="KW-1185">Reference proteome</keyword>
<comment type="caution">
    <text evidence="2">The sequence shown here is derived from an EMBL/GenBank/DDBJ whole genome shotgun (WGS) entry which is preliminary data.</text>
</comment>
<dbReference type="EMBL" id="AGFM01000053">
    <property type="protein sequence ID" value="EHJ59847.1"/>
    <property type="molecule type" value="Genomic_DNA"/>
</dbReference>
<dbReference type="GO" id="GO:0015562">
    <property type="term" value="F:efflux transmembrane transporter activity"/>
    <property type="evidence" value="ECO:0007669"/>
    <property type="project" value="InterPro"/>
</dbReference>
<dbReference type="Proteomes" id="UP000004030">
    <property type="component" value="Unassembled WGS sequence"/>
</dbReference>
<dbReference type="InterPro" id="IPR003423">
    <property type="entry name" value="OMP_efflux"/>
</dbReference>
<sequence>MKLHLAPLAAALSLAGCVHYEPAPVDTQTLARQRASGRLDEGVVADKVRAIAPEAAWVPGQWNKLSLLAAALLYNPDIAAAQAGIETAEAQAGAARQAAGTTLTLATEYANDSSASSPWLLGGALDMPLDIGGVRQARIASAAFAADDARYVYADSVWSVRMAIDRALIDGIANEARASLYRQLADLRARQLAAVERRVAAGAASRTDLERIRAEGADAERLAGDANQAVVAAKIALAAAVGLPQISFDDVVWPGFHSPAPLTSQIVSREQVRQAMLARPDILRTMVAYGQAEAALRGEVARQYPQITLSPGYTWERGLVKLPFNIGLALPPLDLNRHAIAAAEASRSEKGKQVEAAVSAARAAVDSALSECAAARVALKHIQGTELSAAESLAGRADRELEAGSIDRVDWASAKAGALMARINAGDALNRVHLADAALEDALHRPLSGPELLIAQSQGSEK</sequence>
<evidence type="ECO:0000313" key="3">
    <source>
        <dbReference type="Proteomes" id="UP000004030"/>
    </source>
</evidence>
<dbReference type="InterPro" id="IPR010131">
    <property type="entry name" value="MdtP/NodT-like"/>
</dbReference>
<evidence type="ECO:0008006" key="4">
    <source>
        <dbReference type="Google" id="ProtNLM"/>
    </source>
</evidence>
<gene>
    <name evidence="2" type="ORF">NSU_3190</name>
</gene>
<dbReference type="AlphaFoldDB" id="G6EFR9"/>
<comment type="similarity">
    <text evidence="1">Belongs to the outer membrane factor (OMF) (TC 1.B.17) family.</text>
</comment>
<dbReference type="Pfam" id="PF02321">
    <property type="entry name" value="OEP"/>
    <property type="match status" value="2"/>
</dbReference>
<accession>G6EFR9</accession>
<dbReference type="PANTHER" id="PTHR30203">
    <property type="entry name" value="OUTER MEMBRANE CATION EFFLUX PROTEIN"/>
    <property type="match status" value="1"/>
</dbReference>
<name>G6EFR9_9SPHN</name>
<dbReference type="Gene3D" id="1.20.1600.10">
    <property type="entry name" value="Outer membrane efflux proteins (OEP)"/>
    <property type="match status" value="1"/>
</dbReference>
<dbReference type="PANTHER" id="PTHR30203:SF24">
    <property type="entry name" value="BLR4935 PROTEIN"/>
    <property type="match status" value="1"/>
</dbReference>
<reference evidence="2 3" key="1">
    <citation type="journal article" date="2012" name="J. Bacteriol.">
        <title>Genome sequence of benzo(a)pyrene-degrading bacterium Novosphingobium pentaromativorans US6-1.</title>
        <authorList>
            <person name="Luo Y.R."/>
            <person name="Kang S.G."/>
            <person name="Kim S.J."/>
            <person name="Kim M.R."/>
            <person name="Li N."/>
            <person name="Lee J.H."/>
            <person name="Kwon K.K."/>
        </authorList>
    </citation>
    <scope>NUCLEOTIDE SEQUENCE [LARGE SCALE GENOMIC DNA]</scope>
    <source>
        <strain evidence="2 3">US6-1</strain>
    </source>
</reference>
<evidence type="ECO:0000313" key="2">
    <source>
        <dbReference type="EMBL" id="EHJ59847.1"/>
    </source>
</evidence>
<dbReference type="RefSeq" id="WP_007014098.1">
    <property type="nucleotide sequence ID" value="NZ_AGFM01000053.1"/>
</dbReference>
<proteinExistence type="inferred from homology"/>
<protein>
    <recommendedName>
        <fullName evidence="4">Outer membrane efflux protein</fullName>
    </recommendedName>
</protein>
<evidence type="ECO:0000256" key="1">
    <source>
        <dbReference type="ARBA" id="ARBA00007613"/>
    </source>
</evidence>
<dbReference type="PATRIC" id="fig|1088721.3.peg.3147"/>
<dbReference type="PROSITE" id="PS51257">
    <property type="entry name" value="PROKAR_LIPOPROTEIN"/>
    <property type="match status" value="1"/>
</dbReference>